<organism evidence="2 3">
    <name type="scientific">Kocuria coralli</name>
    <dbReference type="NCBI Taxonomy" id="1461025"/>
    <lineage>
        <taxon>Bacteria</taxon>
        <taxon>Bacillati</taxon>
        <taxon>Actinomycetota</taxon>
        <taxon>Actinomycetes</taxon>
        <taxon>Micrococcales</taxon>
        <taxon>Micrococcaceae</taxon>
        <taxon>Kocuria</taxon>
    </lineage>
</organism>
<protein>
    <submittedName>
        <fullName evidence="2">Glycosyltransferase</fullName>
    </submittedName>
</protein>
<dbReference type="CDD" id="cd03784">
    <property type="entry name" value="GT1_Gtf-like"/>
    <property type="match status" value="1"/>
</dbReference>
<dbReference type="RefSeq" id="WP_158033521.1">
    <property type="nucleotide sequence ID" value="NZ_ML708615.1"/>
</dbReference>
<dbReference type="PANTHER" id="PTHR48050:SF13">
    <property type="entry name" value="STEROL 3-BETA-GLUCOSYLTRANSFERASE UGT80A2"/>
    <property type="match status" value="1"/>
</dbReference>
<keyword evidence="2" id="KW-0808">Transferase</keyword>
<dbReference type="PANTHER" id="PTHR48050">
    <property type="entry name" value="STEROL 3-BETA-GLUCOSYLTRANSFERASE"/>
    <property type="match status" value="1"/>
</dbReference>
<gene>
    <name evidence="2" type="ORF">FCK90_06665</name>
</gene>
<evidence type="ECO:0000259" key="1">
    <source>
        <dbReference type="Pfam" id="PF06722"/>
    </source>
</evidence>
<dbReference type="SUPFAM" id="SSF53756">
    <property type="entry name" value="UDP-Glycosyltransferase/glycogen phosphorylase"/>
    <property type="match status" value="1"/>
</dbReference>
<dbReference type="AlphaFoldDB" id="A0A5J5KYI9"/>
<feature type="domain" description="Erythromycin biosynthesis protein CIII-like C-terminal" evidence="1">
    <location>
        <begin position="282"/>
        <end position="416"/>
    </location>
</feature>
<reference evidence="2 3" key="1">
    <citation type="submission" date="2019-05" db="EMBL/GenBank/DDBJ databases">
        <title>Kocuria coralli sp. nov., a novel actinobacterium isolated from coral reef seawater.</title>
        <authorList>
            <person name="Li J."/>
        </authorList>
    </citation>
    <scope>NUCLEOTIDE SEQUENCE [LARGE SCALE GENOMIC DNA]</scope>
    <source>
        <strain evidence="2 3">SCSIO 13007</strain>
    </source>
</reference>
<dbReference type="EMBL" id="SZWF01000006">
    <property type="protein sequence ID" value="KAA9394498.1"/>
    <property type="molecule type" value="Genomic_DNA"/>
</dbReference>
<dbReference type="OrthoDB" id="6620093at2"/>
<accession>A0A5J5KYI9</accession>
<keyword evidence="3" id="KW-1185">Reference proteome</keyword>
<name>A0A5J5KYI9_9MICC</name>
<dbReference type="GO" id="GO:0016758">
    <property type="term" value="F:hexosyltransferase activity"/>
    <property type="evidence" value="ECO:0007669"/>
    <property type="project" value="UniProtKB-ARBA"/>
</dbReference>
<sequence length="434" mass="46609">MTSVLITSTPVRGHITPLLSIAEALVAAGDRVRFLTGGRYQREVLATGADFLPLPPEADYDDRDLDTACPGRRGRSGPAGIRYDMIEIFLKPVPAQLRAVREALGSEPTDVILAETMFAAASVLADLPRSQRPLIASLGIVPLAFKHPDVAPYGLGIRPLPGPLGRLRNAALTVAAERGVFAPVQRFADDLTREVTGRPMQRFFLDWPAGCDLLVQFTVAEFEYPRAGLPDHVRFVGTVSRSAASTIPLPDWWRDLDGRRVVHVTQGTVANTEWGLIGTALEALADDDVLVVVSTGGRPVDTLPPRLPGNARVARFLPYDWLLPRTDVLVTNGGYGGVHHALEHGVPIVTAGRTEEKAEVGARVSWSGAGIDLRTDRPSPRRLRRAVRAALDEPRYRARSAAIGAAIGRSPGPGALHGILAEALDADASTAEHI</sequence>
<dbReference type="Gene3D" id="3.40.50.2000">
    <property type="entry name" value="Glycogen Phosphorylase B"/>
    <property type="match status" value="2"/>
</dbReference>
<dbReference type="InterPro" id="IPR010610">
    <property type="entry name" value="EryCIII-like_C"/>
</dbReference>
<dbReference type="Pfam" id="PF06722">
    <property type="entry name" value="EryCIII-like_C"/>
    <property type="match status" value="1"/>
</dbReference>
<dbReference type="GO" id="GO:0008194">
    <property type="term" value="F:UDP-glycosyltransferase activity"/>
    <property type="evidence" value="ECO:0007669"/>
    <property type="project" value="InterPro"/>
</dbReference>
<dbReference type="Proteomes" id="UP000325957">
    <property type="component" value="Unassembled WGS sequence"/>
</dbReference>
<dbReference type="InterPro" id="IPR002213">
    <property type="entry name" value="UDP_glucos_trans"/>
</dbReference>
<evidence type="ECO:0000313" key="2">
    <source>
        <dbReference type="EMBL" id="KAA9394498.1"/>
    </source>
</evidence>
<dbReference type="InterPro" id="IPR050426">
    <property type="entry name" value="Glycosyltransferase_28"/>
</dbReference>
<comment type="caution">
    <text evidence="2">The sequence shown here is derived from an EMBL/GenBank/DDBJ whole genome shotgun (WGS) entry which is preliminary data.</text>
</comment>
<dbReference type="GO" id="GO:0017000">
    <property type="term" value="P:antibiotic biosynthetic process"/>
    <property type="evidence" value="ECO:0007669"/>
    <property type="project" value="UniProtKB-ARBA"/>
</dbReference>
<proteinExistence type="predicted"/>
<dbReference type="FunFam" id="3.40.50.2000:FF:000072">
    <property type="entry name" value="Glycosyl transferase"/>
    <property type="match status" value="1"/>
</dbReference>
<evidence type="ECO:0000313" key="3">
    <source>
        <dbReference type="Proteomes" id="UP000325957"/>
    </source>
</evidence>